<keyword evidence="2" id="KW-1185">Reference proteome</keyword>
<proteinExistence type="predicted"/>
<dbReference type="Gramene" id="ONIVA10G20150.1">
    <property type="protein sequence ID" value="ONIVA10G20150.1"/>
    <property type="gene ID" value="ONIVA10G20150"/>
</dbReference>
<reference evidence="1" key="2">
    <citation type="submission" date="2018-04" db="EMBL/GenBank/DDBJ databases">
        <title>OnivRS2 (Oryza nivara Reference Sequence Version 2).</title>
        <authorList>
            <person name="Zhang J."/>
            <person name="Kudrna D."/>
            <person name="Lee S."/>
            <person name="Talag J."/>
            <person name="Rajasekar S."/>
            <person name="Welchert J."/>
            <person name="Hsing Y.-I."/>
            <person name="Wing R.A."/>
        </authorList>
    </citation>
    <scope>NUCLEOTIDE SEQUENCE [LARGE SCALE GENOMIC DNA]</scope>
</reference>
<dbReference type="Proteomes" id="UP000006591">
    <property type="component" value="Chromosome 10"/>
</dbReference>
<evidence type="ECO:0000313" key="1">
    <source>
        <dbReference type="EnsemblPlants" id="ONIVA10G20150.1"/>
    </source>
</evidence>
<dbReference type="HOGENOM" id="CLU_1597111_0_0_1"/>
<organism evidence="1">
    <name type="scientific">Oryza nivara</name>
    <name type="common">Indian wild rice</name>
    <name type="synonym">Oryza sativa f. spontanea</name>
    <dbReference type="NCBI Taxonomy" id="4536"/>
    <lineage>
        <taxon>Eukaryota</taxon>
        <taxon>Viridiplantae</taxon>
        <taxon>Streptophyta</taxon>
        <taxon>Embryophyta</taxon>
        <taxon>Tracheophyta</taxon>
        <taxon>Spermatophyta</taxon>
        <taxon>Magnoliopsida</taxon>
        <taxon>Liliopsida</taxon>
        <taxon>Poales</taxon>
        <taxon>Poaceae</taxon>
        <taxon>BOP clade</taxon>
        <taxon>Oryzoideae</taxon>
        <taxon>Oryzeae</taxon>
        <taxon>Oryzinae</taxon>
        <taxon>Oryza</taxon>
    </lineage>
</organism>
<sequence>MQDIWKDFVNEYVAKRHIPCMSGPHVDELMWGLKVTKLIIEKAGVVFECDRCVDDHHDSLRGAAEHIKKISCIDTQSWDLLKLAAAFKVICCPKEKVELGEHVTITFCECVRILMENSHSTKAEFSSKIFLQTSNFSITLKFFYTHKLPTFLSHRSNFNQTFNFGVN</sequence>
<evidence type="ECO:0000313" key="2">
    <source>
        <dbReference type="Proteomes" id="UP000006591"/>
    </source>
</evidence>
<dbReference type="EnsemblPlants" id="ONIVA10G20150.1">
    <property type="protein sequence ID" value="ONIVA10G20150.1"/>
    <property type="gene ID" value="ONIVA10G20150"/>
</dbReference>
<protein>
    <submittedName>
        <fullName evidence="1">Uncharacterized protein</fullName>
    </submittedName>
</protein>
<dbReference type="AlphaFoldDB" id="A0A0E0IW37"/>
<reference evidence="1" key="1">
    <citation type="submission" date="2015-04" db="UniProtKB">
        <authorList>
            <consortium name="EnsemblPlants"/>
        </authorList>
    </citation>
    <scope>IDENTIFICATION</scope>
    <source>
        <strain evidence="1">SL10</strain>
    </source>
</reference>
<accession>A0A0E0IW37</accession>
<name>A0A0E0IW37_ORYNI</name>